<protein>
    <submittedName>
        <fullName evidence="1">DUF1993 domain-containing protein</fullName>
    </submittedName>
</protein>
<dbReference type="InterPro" id="IPR018531">
    <property type="entry name" value="DUF1993"/>
</dbReference>
<gene>
    <name evidence="1" type="ORF">KQ910_12315</name>
</gene>
<organism evidence="1 2">
    <name type="scientific">Reyranella humidisoli</name>
    <dbReference type="NCBI Taxonomy" id="2849149"/>
    <lineage>
        <taxon>Bacteria</taxon>
        <taxon>Pseudomonadati</taxon>
        <taxon>Pseudomonadota</taxon>
        <taxon>Alphaproteobacteria</taxon>
        <taxon>Hyphomicrobiales</taxon>
        <taxon>Reyranellaceae</taxon>
        <taxon>Reyranella</taxon>
    </lineage>
</organism>
<dbReference type="PANTHER" id="PTHR36922:SF1">
    <property type="entry name" value="DUF1993 DOMAIN-CONTAINING PROTEIN"/>
    <property type="match status" value="1"/>
</dbReference>
<keyword evidence="2" id="KW-1185">Reference proteome</keyword>
<sequence length="172" mass="18944">MIHTLVVGQFSKMLGNLVEILNEADKYAGEKKFDAAVLLHARLAPDQFDLIQQVRIACDTAKLGAARLAGTEKDAPVHADTEATLAEIKARIESTVAYLKSFTAQSFAGAAERRITQPRWNGKSLSGEEFLVQHVIPNFYFHVTTTYAILRHNGVPVGKKNYLGAMPYREAA</sequence>
<proteinExistence type="predicted"/>
<evidence type="ECO:0000313" key="2">
    <source>
        <dbReference type="Proteomes" id="UP000727907"/>
    </source>
</evidence>
<name>A0ABS6IKX0_9HYPH</name>
<dbReference type="Proteomes" id="UP000727907">
    <property type="component" value="Unassembled WGS sequence"/>
</dbReference>
<dbReference type="PANTHER" id="PTHR36922">
    <property type="entry name" value="BLL2446 PROTEIN"/>
    <property type="match status" value="1"/>
</dbReference>
<evidence type="ECO:0000313" key="1">
    <source>
        <dbReference type="EMBL" id="MBU8874549.1"/>
    </source>
</evidence>
<dbReference type="EMBL" id="JAHOPB010000001">
    <property type="protein sequence ID" value="MBU8874549.1"/>
    <property type="molecule type" value="Genomic_DNA"/>
</dbReference>
<dbReference type="RefSeq" id="WP_216960278.1">
    <property type="nucleotide sequence ID" value="NZ_JAHOPB010000001.1"/>
</dbReference>
<dbReference type="Pfam" id="PF09351">
    <property type="entry name" value="DUF1993"/>
    <property type="match status" value="1"/>
</dbReference>
<comment type="caution">
    <text evidence="1">The sequence shown here is derived from an EMBL/GenBank/DDBJ whole genome shotgun (WGS) entry which is preliminary data.</text>
</comment>
<reference evidence="1 2" key="1">
    <citation type="submission" date="2021-06" db="EMBL/GenBank/DDBJ databases">
        <authorList>
            <person name="Lee D.H."/>
        </authorList>
    </citation>
    <scope>NUCLEOTIDE SEQUENCE [LARGE SCALE GENOMIC DNA]</scope>
    <source>
        <strain evidence="1 2">MMS21-HV4-11</strain>
    </source>
</reference>
<accession>A0ABS6IKX0</accession>